<reference evidence="2" key="1">
    <citation type="journal article" date="2023" name="Front. Plant Sci.">
        <title>Chromosomal-level genome assembly of Melastoma candidum provides insights into trichome evolution.</title>
        <authorList>
            <person name="Zhong Y."/>
            <person name="Wu W."/>
            <person name="Sun C."/>
            <person name="Zou P."/>
            <person name="Liu Y."/>
            <person name="Dai S."/>
            <person name="Zhou R."/>
        </authorList>
    </citation>
    <scope>NUCLEOTIDE SEQUENCE [LARGE SCALE GENOMIC DNA]</scope>
</reference>
<keyword evidence="2" id="KW-1185">Reference proteome</keyword>
<proteinExistence type="predicted"/>
<dbReference type="Proteomes" id="UP001057402">
    <property type="component" value="Chromosome 5"/>
</dbReference>
<accession>A0ACB9QXC9</accession>
<organism evidence="1 2">
    <name type="scientific">Melastoma candidum</name>
    <dbReference type="NCBI Taxonomy" id="119954"/>
    <lineage>
        <taxon>Eukaryota</taxon>
        <taxon>Viridiplantae</taxon>
        <taxon>Streptophyta</taxon>
        <taxon>Embryophyta</taxon>
        <taxon>Tracheophyta</taxon>
        <taxon>Spermatophyta</taxon>
        <taxon>Magnoliopsida</taxon>
        <taxon>eudicotyledons</taxon>
        <taxon>Gunneridae</taxon>
        <taxon>Pentapetalae</taxon>
        <taxon>rosids</taxon>
        <taxon>malvids</taxon>
        <taxon>Myrtales</taxon>
        <taxon>Melastomataceae</taxon>
        <taxon>Melastomatoideae</taxon>
        <taxon>Melastomateae</taxon>
        <taxon>Melastoma</taxon>
    </lineage>
</organism>
<sequence length="318" mass="35209">MISATKALVLIGAVSLAAMAWLSVPVVVSWLPSVWRCFVSWIRPPYIYVLLNGIIVTIAASSRIGSSCGRPAEATPPPPPPRPYHSYGEEDFASAPAEELSETSELISAVCEGSAGSGVGEDEGRKQEEDGAEAEFDVSRTAWVPSAKQAKREDTENVPPERAEKPLVSSRLSHRRPVKLSSPEGGKVLGVTKPKRQETLENTWRSITEGLPMPLTRHLKKCDSSLENRGRPTPTSSPDPKAIKKAATFRDRTNEMPMQQEDRNASPRKEASPAPASSSRDELNKRVEAFIRKFNEEMRQQREESLDQHRKMMVSRRI</sequence>
<dbReference type="EMBL" id="CM042884">
    <property type="protein sequence ID" value="KAI4371090.1"/>
    <property type="molecule type" value="Genomic_DNA"/>
</dbReference>
<protein>
    <submittedName>
        <fullName evidence="1">Uncharacterized protein</fullName>
    </submittedName>
</protein>
<evidence type="ECO:0000313" key="2">
    <source>
        <dbReference type="Proteomes" id="UP001057402"/>
    </source>
</evidence>
<comment type="caution">
    <text evidence="1">The sequence shown here is derived from an EMBL/GenBank/DDBJ whole genome shotgun (WGS) entry which is preliminary data.</text>
</comment>
<evidence type="ECO:0000313" key="1">
    <source>
        <dbReference type="EMBL" id="KAI4371090.1"/>
    </source>
</evidence>
<name>A0ACB9QXC9_9MYRT</name>
<gene>
    <name evidence="1" type="ORF">MLD38_019360</name>
</gene>